<feature type="region of interest" description="Disordered" evidence="7">
    <location>
        <begin position="716"/>
        <end position="746"/>
    </location>
</feature>
<keyword evidence="5" id="KW-0256">Endoplasmic reticulum</keyword>
<organism evidence="9 10">
    <name type="scientific">Apiospora kogelbergensis</name>
    <dbReference type="NCBI Taxonomy" id="1337665"/>
    <lineage>
        <taxon>Eukaryota</taxon>
        <taxon>Fungi</taxon>
        <taxon>Dikarya</taxon>
        <taxon>Ascomycota</taxon>
        <taxon>Pezizomycotina</taxon>
        <taxon>Sordariomycetes</taxon>
        <taxon>Xylariomycetidae</taxon>
        <taxon>Amphisphaeriales</taxon>
        <taxon>Apiosporaceae</taxon>
        <taxon>Apiospora</taxon>
    </lineage>
</organism>
<dbReference type="PANTHER" id="PTHR13254:SF0">
    <property type="entry name" value="GOLGIN SUBFAMILY A MEMBER 7_ERF4 DOMAIN-CONTAINING PROTEIN"/>
    <property type="match status" value="1"/>
</dbReference>
<reference evidence="9 10" key="1">
    <citation type="submission" date="2023-01" db="EMBL/GenBank/DDBJ databases">
        <title>Analysis of 21 Apiospora genomes using comparative genomics revels a genus with tremendous synthesis potential of carbohydrate active enzymes and secondary metabolites.</title>
        <authorList>
            <person name="Sorensen T."/>
        </authorList>
    </citation>
    <scope>NUCLEOTIDE SEQUENCE [LARGE SCALE GENOMIC DNA]</scope>
    <source>
        <strain evidence="9 10">CBS 117206</strain>
    </source>
</reference>
<dbReference type="GO" id="GO:0006612">
    <property type="term" value="P:protein targeting to membrane"/>
    <property type="evidence" value="ECO:0007669"/>
    <property type="project" value="TreeGrafter"/>
</dbReference>
<feature type="compositionally biased region" description="Basic and acidic residues" evidence="7">
    <location>
        <begin position="474"/>
        <end position="488"/>
    </location>
</feature>
<accession>A0AAW0QQA1</accession>
<dbReference type="GO" id="GO:0031211">
    <property type="term" value="C:endoplasmic reticulum palmitoyltransferase complex"/>
    <property type="evidence" value="ECO:0007669"/>
    <property type="project" value="TreeGrafter"/>
</dbReference>
<proteinExistence type="inferred from homology"/>
<feature type="region of interest" description="Disordered" evidence="7">
    <location>
        <begin position="317"/>
        <end position="566"/>
    </location>
</feature>
<name>A0AAW0QQA1_9PEZI</name>
<dbReference type="Proteomes" id="UP001392437">
    <property type="component" value="Unassembled WGS sequence"/>
</dbReference>
<keyword evidence="6" id="KW-0472">Membrane</keyword>
<feature type="region of interest" description="Disordered" evidence="7">
    <location>
        <begin position="189"/>
        <end position="285"/>
    </location>
</feature>
<feature type="compositionally biased region" description="Polar residues" evidence="7">
    <location>
        <begin position="86"/>
        <end position="98"/>
    </location>
</feature>
<evidence type="ECO:0000256" key="6">
    <source>
        <dbReference type="ARBA" id="ARBA00023136"/>
    </source>
</evidence>
<dbReference type="GO" id="GO:0005789">
    <property type="term" value="C:endoplasmic reticulum membrane"/>
    <property type="evidence" value="ECO:0007669"/>
    <property type="project" value="UniProtKB-SubCell"/>
</dbReference>
<evidence type="ECO:0000256" key="1">
    <source>
        <dbReference type="ARBA" id="ARBA00004406"/>
    </source>
</evidence>
<gene>
    <name evidence="9" type="ORF">PG999_005721</name>
</gene>
<evidence type="ECO:0000259" key="8">
    <source>
        <dbReference type="Pfam" id="PF10256"/>
    </source>
</evidence>
<feature type="region of interest" description="Disordered" evidence="7">
    <location>
        <begin position="82"/>
        <end position="101"/>
    </location>
</feature>
<feature type="compositionally biased region" description="Basic residues" evidence="7">
    <location>
        <begin position="334"/>
        <end position="344"/>
    </location>
</feature>
<dbReference type="InterPro" id="IPR051371">
    <property type="entry name" value="Ras_palmitoyltransferase"/>
</dbReference>
<sequence length="746" mass="82042">MASGRGQPLATSRPGASAELSAEPSPYIGLGGPKLNTLQTSTVLPGLTGYLFFLAWVVRVSEARKADSPIVSGKAGCRSISRPLTAGSTTTTPSQLTIQPEPPGQPGAICSLTLTQFEACDNLLSTPTTPVLRQDYTLWVSSSTHPRNKRRSHIGGRLCGLSDNFPSPVAQNLITTTSFHQLRLNIPQARHARQQRRRRTFETASHADLPSTSLSPPTLDVRRQQQQQQQQQHLRGEADEYNPSPEPINTNLTAEEQAIPTDQDHPQEPQQPAPRQPPRRNLLARTPFHPENNLLQASLYTAESTIQPLRQQRLIGRPAAARLWNPTNSTPRPPPRKQSSRTRRASTPPPPNVPLHHPIVNETAGPRDPCDTGAGDYPLLTLPQQRQNKHPAATRASLQIEGRASGDHRISLPRSLRHSYDGKPGLHSPPAEEAEAGPSFQRPQADSKPKVSGLRKRGQSVTSRARALSFGLVRQDRQEDRHQVDKGKGKAIMAPSDTEGAGRSFSKDLERGPASLAPRQSHDNLSLPDGLGSPISSTDSSIMGDPDQPDMGEEWGPQHPCFPHLNPHVPMDSPEYAATRIIRIRRDWLLEGDLAPTFSNLYPEILDPAGISEQEFRRVIEKLNHELVPIFNPYYWRNIVDGVMGLVTGWIWDDLGLTYTKSRLKTLETWIEKWNIEMEKAVGTEDSALAPKIVSLRRTGYMNLDIQIPDPEIAPAITASQPNSRSGLPVEPEAAVMPEGTGDAQP</sequence>
<dbReference type="Pfam" id="PF10256">
    <property type="entry name" value="Erf4"/>
    <property type="match status" value="1"/>
</dbReference>
<dbReference type="PANTHER" id="PTHR13254">
    <property type="entry name" value="GOLGI AUTOANTIGEN, GOLGIN SUBFAMILY A, 7"/>
    <property type="match status" value="1"/>
</dbReference>
<evidence type="ECO:0000313" key="9">
    <source>
        <dbReference type="EMBL" id="KAK8113652.1"/>
    </source>
</evidence>
<comment type="subunit">
    <text evidence="3">Interacts with ERF2.</text>
</comment>
<comment type="caution">
    <text evidence="9">The sequence shown here is derived from an EMBL/GenBank/DDBJ whole genome shotgun (WGS) entry which is preliminary data.</text>
</comment>
<dbReference type="EMBL" id="JAQQWP010000006">
    <property type="protein sequence ID" value="KAK8113652.1"/>
    <property type="molecule type" value="Genomic_DNA"/>
</dbReference>
<feature type="region of interest" description="Disordered" evidence="7">
    <location>
        <begin position="1"/>
        <end position="24"/>
    </location>
</feature>
<evidence type="ECO:0000313" key="10">
    <source>
        <dbReference type="Proteomes" id="UP001392437"/>
    </source>
</evidence>
<keyword evidence="10" id="KW-1185">Reference proteome</keyword>
<feature type="compositionally biased region" description="Basic residues" evidence="7">
    <location>
        <begin position="190"/>
        <end position="199"/>
    </location>
</feature>
<protein>
    <recommendedName>
        <fullName evidence="4">Ras modification protein ERF4</fullName>
    </recommendedName>
</protein>
<dbReference type="InterPro" id="IPR019383">
    <property type="entry name" value="Golgin_A_7/ERF4"/>
</dbReference>
<evidence type="ECO:0000256" key="7">
    <source>
        <dbReference type="SAM" id="MobiDB-lite"/>
    </source>
</evidence>
<evidence type="ECO:0000256" key="5">
    <source>
        <dbReference type="ARBA" id="ARBA00022824"/>
    </source>
</evidence>
<dbReference type="AlphaFoldDB" id="A0AAW0QQA1"/>
<evidence type="ECO:0000256" key="3">
    <source>
        <dbReference type="ARBA" id="ARBA00011396"/>
    </source>
</evidence>
<comment type="subcellular location">
    <subcellularLocation>
        <location evidence="1">Endoplasmic reticulum membrane</location>
        <topology evidence="1">Peripheral membrane protein</topology>
    </subcellularLocation>
</comment>
<comment type="similarity">
    <text evidence="2">Belongs to the ERF4 family.</text>
</comment>
<feature type="domain" description="Golgin subfamily A member 7/ERF4" evidence="8">
    <location>
        <begin position="581"/>
        <end position="705"/>
    </location>
</feature>
<evidence type="ECO:0000256" key="4">
    <source>
        <dbReference type="ARBA" id="ARBA00018463"/>
    </source>
</evidence>
<evidence type="ECO:0000256" key="2">
    <source>
        <dbReference type="ARBA" id="ARBA00007732"/>
    </source>
</evidence>